<comment type="caution">
    <text evidence="3">The sequence shown here is derived from an EMBL/GenBank/DDBJ whole genome shotgun (WGS) entry which is preliminary data.</text>
</comment>
<keyword evidence="1 3" id="KW-0378">Hydrolase</keyword>
<dbReference type="GO" id="GO:0016787">
    <property type="term" value="F:hydrolase activity"/>
    <property type="evidence" value="ECO:0007669"/>
    <property type="project" value="UniProtKB-KW"/>
</dbReference>
<evidence type="ECO:0000256" key="1">
    <source>
        <dbReference type="ARBA" id="ARBA00022801"/>
    </source>
</evidence>
<dbReference type="EMBL" id="NHRY01000272">
    <property type="protein sequence ID" value="PPQ26253.1"/>
    <property type="molecule type" value="Genomic_DNA"/>
</dbReference>
<gene>
    <name evidence="3" type="ORF">CCS01_30670</name>
</gene>
<dbReference type="PANTHER" id="PTHR46118:SF4">
    <property type="entry name" value="PROTEIN ABHD11"/>
    <property type="match status" value="1"/>
</dbReference>
<dbReference type="SUPFAM" id="SSF53474">
    <property type="entry name" value="alpha/beta-Hydrolases"/>
    <property type="match status" value="1"/>
</dbReference>
<dbReference type="InterPro" id="IPR029058">
    <property type="entry name" value="AB_hydrolase_fold"/>
</dbReference>
<dbReference type="PRINTS" id="PR00111">
    <property type="entry name" value="ABHYDROLASE"/>
</dbReference>
<sequence>MILNAIEAGDGQPVVLLHGLFGAARNFGAIQRAIAPRFRVLALDMRNHGASSHAADMRYATLAADVRETLLARGIGQAAIVGHSMGGKAAMALALQWPDLVGRLLVADIAPVPYEHGNTAVAEAMQAIDLTPSLTRQQADAALAGAVPRPDVRAFLLQNLRFGAKPHAMPHWRIALKEIAAAIPDLEGWDDLPGTYDGPTLFVSGAESGYVLPEHRPVIRAKFPSARFVAVKNAGHWLHADNPAGFLAVLEAFLQPWQLPAAQ</sequence>
<dbReference type="InterPro" id="IPR000073">
    <property type="entry name" value="AB_hydrolase_1"/>
</dbReference>
<evidence type="ECO:0000313" key="3">
    <source>
        <dbReference type="EMBL" id="PPQ26253.1"/>
    </source>
</evidence>
<dbReference type="PANTHER" id="PTHR46118">
    <property type="entry name" value="PROTEIN ABHD11"/>
    <property type="match status" value="1"/>
</dbReference>
<accession>A0A2S6MV59</accession>
<name>A0A2S6MV59_RHOGL</name>
<dbReference type="AlphaFoldDB" id="A0A2S6MV59"/>
<organism evidence="3 4">
    <name type="scientific">Rhodopila globiformis</name>
    <name type="common">Rhodopseudomonas globiformis</name>
    <dbReference type="NCBI Taxonomy" id="1071"/>
    <lineage>
        <taxon>Bacteria</taxon>
        <taxon>Pseudomonadati</taxon>
        <taxon>Pseudomonadota</taxon>
        <taxon>Alphaproteobacteria</taxon>
        <taxon>Acetobacterales</taxon>
        <taxon>Acetobacteraceae</taxon>
        <taxon>Rhodopila</taxon>
    </lineage>
</organism>
<dbReference type="Gene3D" id="3.40.50.1820">
    <property type="entry name" value="alpha/beta hydrolase"/>
    <property type="match status" value="1"/>
</dbReference>
<proteinExistence type="predicted"/>
<keyword evidence="4" id="KW-1185">Reference proteome</keyword>
<dbReference type="OrthoDB" id="9808398at2"/>
<dbReference type="Pfam" id="PF00561">
    <property type="entry name" value="Abhydrolase_1"/>
    <property type="match status" value="1"/>
</dbReference>
<evidence type="ECO:0000259" key="2">
    <source>
        <dbReference type="Pfam" id="PF00561"/>
    </source>
</evidence>
<dbReference type="Proteomes" id="UP000239724">
    <property type="component" value="Unassembled WGS sequence"/>
</dbReference>
<reference evidence="3 4" key="1">
    <citation type="journal article" date="2018" name="Arch. Microbiol.">
        <title>New insights into the metabolic potential of the phototrophic purple bacterium Rhodopila globiformis DSM 161(T) from its draft genome sequence and evidence for a vanadium-dependent nitrogenase.</title>
        <authorList>
            <person name="Imhoff J.F."/>
            <person name="Rahn T."/>
            <person name="Kunzel S."/>
            <person name="Neulinger S.C."/>
        </authorList>
    </citation>
    <scope>NUCLEOTIDE SEQUENCE [LARGE SCALE GENOMIC DNA]</scope>
    <source>
        <strain evidence="3 4">DSM 161</strain>
    </source>
</reference>
<protein>
    <submittedName>
        <fullName evidence="3">Alpha/beta hydrolase</fullName>
    </submittedName>
</protein>
<feature type="domain" description="AB hydrolase-1" evidence="2">
    <location>
        <begin position="13"/>
        <end position="243"/>
    </location>
</feature>
<evidence type="ECO:0000313" key="4">
    <source>
        <dbReference type="Proteomes" id="UP000239724"/>
    </source>
</evidence>